<dbReference type="InterPro" id="IPR011050">
    <property type="entry name" value="Pectin_lyase_fold/virulence"/>
</dbReference>
<dbReference type="EMBL" id="QMFY01000001">
    <property type="protein sequence ID" value="RAW03034.1"/>
    <property type="molecule type" value="Genomic_DNA"/>
</dbReference>
<name>A0A364Y7E4_9BACT</name>
<feature type="signal peptide" evidence="1">
    <location>
        <begin position="1"/>
        <end position="21"/>
    </location>
</feature>
<evidence type="ECO:0000256" key="1">
    <source>
        <dbReference type="SAM" id="SignalP"/>
    </source>
</evidence>
<keyword evidence="3" id="KW-1185">Reference proteome</keyword>
<proteinExistence type="predicted"/>
<gene>
    <name evidence="2" type="ORF">DQQ10_02745</name>
</gene>
<protein>
    <recommendedName>
        <fullName evidence="4">T9SS C-terminal target domain-containing protein</fullName>
    </recommendedName>
</protein>
<dbReference type="RefSeq" id="WP_112745248.1">
    <property type="nucleotide sequence ID" value="NZ_QMFY01000001.1"/>
</dbReference>
<comment type="caution">
    <text evidence="2">The sequence shown here is derived from an EMBL/GenBank/DDBJ whole genome shotgun (WGS) entry which is preliminary data.</text>
</comment>
<dbReference type="Proteomes" id="UP000251889">
    <property type="component" value="Unassembled WGS sequence"/>
</dbReference>
<feature type="chain" id="PRO_5016834883" description="T9SS C-terminal target domain-containing protein" evidence="1">
    <location>
        <begin position="22"/>
        <end position="419"/>
    </location>
</feature>
<evidence type="ECO:0000313" key="2">
    <source>
        <dbReference type="EMBL" id="RAW03034.1"/>
    </source>
</evidence>
<sequence>MKKFLSLLAIAAMVSSFMACSDDDDDEDPVKPDAEVVVVKGSINANTTWTKDKIYELDGRVIVTNGIKLTIEAGTIIKGQEGEGADASALMIARGGVISAVGTAEEPIIFTSVLDDIQPGQKAGTTLDVDDKGKWGGLVILGKAPISVAGATEAQIEGVPAGETLGLYGGDAANDDSGDLRYISIRHGGTVLTGGSEINGLTLGGVGNGTSISDIEIFGNVDDGVEFFGGTVNVSNILVSYQGDDGIDIDQAYAGTINGFMVIHGGDTDEALEIDGPEGAANADGKFTLKNGTIVGDPTQANDASSLADIKSKAQGSFDNIVFKGYPANKAIKIAASYNGECGSSSNAYSKLVNEDLTFSTVQFTGYVVNVYNATEGSACSTTTDTENARELVVSAAATGGPAIATWNWTISQVKSLIK</sequence>
<dbReference type="PANTHER" id="PTHR41339">
    <property type="entry name" value="LIPL48"/>
    <property type="match status" value="1"/>
</dbReference>
<accession>A0A364Y7E4</accession>
<dbReference type="OrthoDB" id="1521716at2"/>
<dbReference type="PROSITE" id="PS51257">
    <property type="entry name" value="PROKAR_LIPOPROTEIN"/>
    <property type="match status" value="1"/>
</dbReference>
<dbReference type="PANTHER" id="PTHR41339:SF1">
    <property type="entry name" value="SECRETED PROTEIN"/>
    <property type="match status" value="1"/>
</dbReference>
<evidence type="ECO:0000313" key="3">
    <source>
        <dbReference type="Proteomes" id="UP000251889"/>
    </source>
</evidence>
<evidence type="ECO:0008006" key="4">
    <source>
        <dbReference type="Google" id="ProtNLM"/>
    </source>
</evidence>
<keyword evidence="1" id="KW-0732">Signal</keyword>
<reference evidence="2 3" key="1">
    <citation type="submission" date="2018-06" db="EMBL/GenBank/DDBJ databases">
        <title>Chryseolinea flavus sp. nov., a member of the phylum Bacteroidetes isolated from soil.</title>
        <authorList>
            <person name="Li Y."/>
            <person name="Wang J."/>
        </authorList>
    </citation>
    <scope>NUCLEOTIDE SEQUENCE [LARGE SCALE GENOMIC DNA]</scope>
    <source>
        <strain evidence="2 3">SDU1-6</strain>
    </source>
</reference>
<organism evidence="2 3">
    <name type="scientific">Pseudochryseolinea flava</name>
    <dbReference type="NCBI Taxonomy" id="2059302"/>
    <lineage>
        <taxon>Bacteria</taxon>
        <taxon>Pseudomonadati</taxon>
        <taxon>Bacteroidota</taxon>
        <taxon>Cytophagia</taxon>
        <taxon>Cytophagales</taxon>
        <taxon>Fulvivirgaceae</taxon>
        <taxon>Pseudochryseolinea</taxon>
    </lineage>
</organism>
<dbReference type="AlphaFoldDB" id="A0A364Y7E4"/>
<dbReference type="SUPFAM" id="SSF51126">
    <property type="entry name" value="Pectin lyase-like"/>
    <property type="match status" value="1"/>
</dbReference>